<comment type="similarity">
    <text evidence="1">Belongs to the barstar family.</text>
</comment>
<dbReference type="RefSeq" id="WP_102365120.1">
    <property type="nucleotide sequence ID" value="NZ_CP020991.1"/>
</dbReference>
<dbReference type="EMBL" id="CP020991">
    <property type="protein sequence ID" value="AUO18867.1"/>
    <property type="molecule type" value="Genomic_DNA"/>
</dbReference>
<dbReference type="InterPro" id="IPR035905">
    <property type="entry name" value="Barstar-like_sf"/>
</dbReference>
<evidence type="ECO:0000256" key="1">
    <source>
        <dbReference type="ARBA" id="ARBA00006845"/>
    </source>
</evidence>
<dbReference type="OrthoDB" id="7575400at2"/>
<evidence type="ECO:0000313" key="3">
    <source>
        <dbReference type="EMBL" id="AUO18867.1"/>
    </source>
</evidence>
<name>A0A2K9P0S2_9FIRM</name>
<dbReference type="AlphaFoldDB" id="A0A2K9P0S2"/>
<organism evidence="3 4">
    <name type="scientific">Monoglobus pectinilyticus</name>
    <dbReference type="NCBI Taxonomy" id="1981510"/>
    <lineage>
        <taxon>Bacteria</taxon>
        <taxon>Bacillati</taxon>
        <taxon>Bacillota</taxon>
        <taxon>Clostridia</taxon>
        <taxon>Monoglobales</taxon>
        <taxon>Monoglobaceae</taxon>
        <taxon>Monoglobus</taxon>
    </lineage>
</organism>
<dbReference type="SUPFAM" id="SSF52038">
    <property type="entry name" value="Barstar-related"/>
    <property type="match status" value="1"/>
</dbReference>
<evidence type="ECO:0000259" key="2">
    <source>
        <dbReference type="Pfam" id="PF01337"/>
    </source>
</evidence>
<keyword evidence="4" id="KW-1185">Reference proteome</keyword>
<reference evidence="3 4" key="1">
    <citation type="submission" date="2017-04" db="EMBL/GenBank/DDBJ databases">
        <title>Monoglobus pectinilyticus 14 draft genome.</title>
        <authorList>
            <person name="Kim C."/>
            <person name="Rosendale D.I."/>
            <person name="Kelly W.J."/>
            <person name="Tannock G.W."/>
            <person name="Patchett M.L."/>
            <person name="Jordens J.Z."/>
        </authorList>
    </citation>
    <scope>NUCLEOTIDE SEQUENCE [LARGE SCALE GENOMIC DNA]</scope>
    <source>
        <strain evidence="3 4">14</strain>
    </source>
</reference>
<dbReference type="GeneID" id="98062110"/>
<accession>A0A2K9P0S2</accession>
<feature type="domain" description="Barstar (barnase inhibitor)" evidence="2">
    <location>
        <begin position="1"/>
        <end position="83"/>
    </location>
</feature>
<evidence type="ECO:0000313" key="4">
    <source>
        <dbReference type="Proteomes" id="UP000235589"/>
    </source>
</evidence>
<protein>
    <submittedName>
        <fullName evidence="3">Barstar (Barnase inhibitor)</fullName>
    </submittedName>
</protein>
<dbReference type="Proteomes" id="UP000235589">
    <property type="component" value="Chromosome"/>
</dbReference>
<dbReference type="InterPro" id="IPR000468">
    <property type="entry name" value="Barstar"/>
</dbReference>
<dbReference type="KEGG" id="mpec:B9O19_00684"/>
<proteinExistence type="inferred from homology"/>
<dbReference type="Gene3D" id="3.30.370.10">
    <property type="entry name" value="Barstar-like"/>
    <property type="match status" value="1"/>
</dbReference>
<gene>
    <name evidence="3" type="ORF">B9O19_00684</name>
</gene>
<sequence length="93" mass="10647">MKEIVIDCGPIQNKKTMHKCLAERLNAPDYYGNNFDALSDVLSDIGGSERVMIVFKNMSDFLNDNKKLCAKLIRVLAEAEEENEYLSVWFDVK</sequence>
<dbReference type="Pfam" id="PF01337">
    <property type="entry name" value="Barstar"/>
    <property type="match status" value="1"/>
</dbReference>